<accession>A0ACB6YYA2</accession>
<reference evidence="1" key="2">
    <citation type="journal article" date="2020" name="Nat. Commun.">
        <title>Large-scale genome sequencing of mycorrhizal fungi provides insights into the early evolution of symbiotic traits.</title>
        <authorList>
            <person name="Miyauchi S."/>
            <person name="Kiss E."/>
            <person name="Kuo A."/>
            <person name="Drula E."/>
            <person name="Kohler A."/>
            <person name="Sanchez-Garcia M."/>
            <person name="Morin E."/>
            <person name="Andreopoulos B."/>
            <person name="Barry K.W."/>
            <person name="Bonito G."/>
            <person name="Buee M."/>
            <person name="Carver A."/>
            <person name="Chen C."/>
            <person name="Cichocki N."/>
            <person name="Clum A."/>
            <person name="Culley D."/>
            <person name="Crous P.W."/>
            <person name="Fauchery L."/>
            <person name="Girlanda M."/>
            <person name="Hayes R.D."/>
            <person name="Keri Z."/>
            <person name="LaButti K."/>
            <person name="Lipzen A."/>
            <person name="Lombard V."/>
            <person name="Magnuson J."/>
            <person name="Maillard F."/>
            <person name="Murat C."/>
            <person name="Nolan M."/>
            <person name="Ohm R.A."/>
            <person name="Pangilinan J."/>
            <person name="Pereira M.F."/>
            <person name="Perotto S."/>
            <person name="Peter M."/>
            <person name="Pfister S."/>
            <person name="Riley R."/>
            <person name="Sitrit Y."/>
            <person name="Stielow J.B."/>
            <person name="Szollosi G."/>
            <person name="Zifcakova L."/>
            <person name="Stursova M."/>
            <person name="Spatafora J.W."/>
            <person name="Tedersoo L."/>
            <person name="Vaario L.M."/>
            <person name="Yamada A."/>
            <person name="Yan M."/>
            <person name="Wang P."/>
            <person name="Xu J."/>
            <person name="Bruns T."/>
            <person name="Baldrian P."/>
            <person name="Vilgalys R."/>
            <person name="Dunand C."/>
            <person name="Henrissat B."/>
            <person name="Grigoriev I.V."/>
            <person name="Hibbett D."/>
            <person name="Nagy L.G."/>
            <person name="Martin F.M."/>
        </authorList>
    </citation>
    <scope>NUCLEOTIDE SEQUENCE</scope>
    <source>
        <strain evidence="1">P2</strain>
    </source>
</reference>
<sequence length="63" mass="7757">MLLMVIPLRFFLWFSDLSITWVRKTYFIQHTVSSMLRHDERFCRRGNYQDAFWAPTNVKDSFH</sequence>
<evidence type="ECO:0000313" key="2">
    <source>
        <dbReference type="Proteomes" id="UP000886501"/>
    </source>
</evidence>
<keyword evidence="2" id="KW-1185">Reference proteome</keyword>
<proteinExistence type="predicted"/>
<reference evidence="1" key="1">
    <citation type="submission" date="2019-10" db="EMBL/GenBank/DDBJ databases">
        <authorList>
            <consortium name="DOE Joint Genome Institute"/>
            <person name="Kuo A."/>
            <person name="Miyauchi S."/>
            <person name="Kiss E."/>
            <person name="Drula E."/>
            <person name="Kohler A."/>
            <person name="Sanchez-Garcia M."/>
            <person name="Andreopoulos B."/>
            <person name="Barry K.W."/>
            <person name="Bonito G."/>
            <person name="Buee M."/>
            <person name="Carver A."/>
            <person name="Chen C."/>
            <person name="Cichocki N."/>
            <person name="Clum A."/>
            <person name="Culley D."/>
            <person name="Crous P.W."/>
            <person name="Fauchery L."/>
            <person name="Girlanda M."/>
            <person name="Hayes R."/>
            <person name="Keri Z."/>
            <person name="Labutti K."/>
            <person name="Lipzen A."/>
            <person name="Lombard V."/>
            <person name="Magnuson J."/>
            <person name="Maillard F."/>
            <person name="Morin E."/>
            <person name="Murat C."/>
            <person name="Nolan M."/>
            <person name="Ohm R."/>
            <person name="Pangilinan J."/>
            <person name="Pereira M."/>
            <person name="Perotto S."/>
            <person name="Peter M."/>
            <person name="Riley R."/>
            <person name="Sitrit Y."/>
            <person name="Stielow B."/>
            <person name="Szollosi G."/>
            <person name="Zifcakova L."/>
            <person name="Stursova M."/>
            <person name="Spatafora J.W."/>
            <person name="Tedersoo L."/>
            <person name="Vaario L.-M."/>
            <person name="Yamada A."/>
            <person name="Yan M."/>
            <person name="Wang P."/>
            <person name="Xu J."/>
            <person name="Bruns T."/>
            <person name="Baldrian P."/>
            <person name="Vilgalys R."/>
            <person name="Henrissat B."/>
            <person name="Grigoriev I.V."/>
            <person name="Hibbett D."/>
            <person name="Nagy L.G."/>
            <person name="Martin F.M."/>
        </authorList>
    </citation>
    <scope>NUCLEOTIDE SEQUENCE</scope>
    <source>
        <strain evidence="1">P2</strain>
    </source>
</reference>
<gene>
    <name evidence="1" type="ORF">BDM02DRAFT_2309698</name>
</gene>
<protein>
    <submittedName>
        <fullName evidence="1">Uncharacterized protein</fullName>
    </submittedName>
</protein>
<name>A0ACB6YYA2_THEGA</name>
<organism evidence="1 2">
    <name type="scientific">Thelephora ganbajun</name>
    <name type="common">Ganba fungus</name>
    <dbReference type="NCBI Taxonomy" id="370292"/>
    <lineage>
        <taxon>Eukaryota</taxon>
        <taxon>Fungi</taxon>
        <taxon>Dikarya</taxon>
        <taxon>Basidiomycota</taxon>
        <taxon>Agaricomycotina</taxon>
        <taxon>Agaricomycetes</taxon>
        <taxon>Thelephorales</taxon>
        <taxon>Thelephoraceae</taxon>
        <taxon>Thelephora</taxon>
    </lineage>
</organism>
<dbReference type="Proteomes" id="UP000886501">
    <property type="component" value="Unassembled WGS sequence"/>
</dbReference>
<dbReference type="EMBL" id="MU118510">
    <property type="protein sequence ID" value="KAF9642371.1"/>
    <property type="molecule type" value="Genomic_DNA"/>
</dbReference>
<evidence type="ECO:0000313" key="1">
    <source>
        <dbReference type="EMBL" id="KAF9642371.1"/>
    </source>
</evidence>
<comment type="caution">
    <text evidence="1">The sequence shown here is derived from an EMBL/GenBank/DDBJ whole genome shotgun (WGS) entry which is preliminary data.</text>
</comment>